<dbReference type="RefSeq" id="XP_017985537.1">
    <property type="nucleotide sequence ID" value="XM_018130367.1"/>
</dbReference>
<comment type="similarity">
    <text evidence="3">In the N-terminal section; belongs to the FGAMS family.</text>
</comment>
<dbReference type="GO" id="GO:0006189">
    <property type="term" value="P:'de novo' IMP biosynthetic process"/>
    <property type="evidence" value="ECO:0007669"/>
    <property type="project" value="UniProtKB-UniPathway"/>
</dbReference>
<dbReference type="NCBIfam" id="TIGR01735">
    <property type="entry name" value="FGAM_synt"/>
    <property type="match status" value="1"/>
</dbReference>
<dbReference type="GeneID" id="28722111"/>
<dbReference type="GO" id="GO:0046872">
    <property type="term" value="F:metal ion binding"/>
    <property type="evidence" value="ECO:0007669"/>
    <property type="project" value="UniProtKB-KW"/>
</dbReference>
<sequence length="1346" mass="147159">MTVKIIPGPQALSPFRVDNLVKGLEIYCERSAFIQDIRSCYLHYVEVKQELGDAESELLDALLKYDSPLDMSDNLNQLMADALVNNKEGSLGDDTYLIRIVPRPGTISPWSSKATNIAEVCNLKEFVGRLERGFALLVKTVPGFPLSEVLNDVSLKSCYDRMTQVLYINECPSTDAMFSHDQPKPLVHVPLVAPNVSPSELLAKANTELGLALDEGEIKYLVQAFVEIMHRNPTDVELFMFAQVNSEHCRHKIFNADWTIDGEKKPMSLFKMIKNTHEQVPDYTISAYSDNAAVLDGHDAYYYAPDFTTKEWTAIKERVAMLIKVETHNHPTAVSPFPGAATGSGGEIRDEGATGRGSKSKCGLSGYSVSDLLIPGKTQPWELDVGKPSHIASALNIMIEAPLGSAAFNNEFGRPCINGYFRTLTTKVTNADGEEEVRGFHKPIMIAGGFGAVRPQFALKNKPITPGSALIVLGGQSMLIGLGGGAASSIAAGEGSADLDFASVQRGNPEMERRCQQVIDACVSLDGANPIQSIHDVGAGGLSNALPELVHDNDLGAIIDIRNVLSLESGMSPMEIWCNESQERYVLGVSQEDLETFKAICERERAPYSVVGQATSEERLIVTDSLLNTTPIDLEMHILFGKPPKMSRNTVTENLILPAPQLNVIPSLNDAIDRVLHLPSVGSKSFLITIGDRTVTGLIDRDQFVGPWQVPVADVGVTATSLGESIISSGEAMAMGERPQNALINAGASAKLAVAESLLNILAADVRSLKQVKLSANWMSPASHRGEGAKLYEAVQAIGMDLCPALGVSIPVGKDSMSMKMKWGDKTVTAPLSLNITSFAPVSNTSKTWTPLLRRVDETVLVLVDLAANIEKSMGGSALLQVYNQVGNTSPTVHNNDIFRGFLHALIELHETNIVQAYHDRSDGGLLVTLLEMAFASRCGLEILPNISAEDSASLLVSLFNEELGAVFQISKTDVEQFKNILHRNGVPQDFVSVVGIPVFESQSITIIDKTGVRLYESTRADLQKAWSFTSYEMQKLRDNPVTSEQEYSLIAENNDPGIQYQLTYNPLDSVKINELSAIRPKVAILREQGVNGQMEMAWCFQQAGFQAIDVTMTDLIEGRFHLDDFTGLAACGGFSYGDVLGAAAGWAKSVLYNKSMRKQFETFFQERTDTFAFGACNGCQFLSRLKDIIPGCEDWPSFERNESEQYEARVCMVEIVENKDAAAESVFLNRMVGSKLPIAVAHGEGRATFKNEKQLASFESQGLTSVRYVDNYGNVTTKFPLNPNGSVNGITGIRSPNGRVLAMMPHPERVCRIEANSWYPEGKFDEWQGFGPWIELFRSARSWVG</sequence>
<dbReference type="UniPathway" id="UPA00074">
    <property type="reaction ID" value="UER00128"/>
</dbReference>
<dbReference type="Gene3D" id="3.30.1330.10">
    <property type="entry name" value="PurM-like, N-terminal domain"/>
    <property type="match status" value="2"/>
</dbReference>
<dbReference type="NCBIfam" id="NF003672">
    <property type="entry name" value="PRK05297.1"/>
    <property type="match status" value="1"/>
</dbReference>
<evidence type="ECO:0000256" key="14">
    <source>
        <dbReference type="ARBA" id="ARBA00032632"/>
    </source>
</evidence>
<dbReference type="SUPFAM" id="SSF82697">
    <property type="entry name" value="PurS-like"/>
    <property type="match status" value="1"/>
</dbReference>
<evidence type="ECO:0000256" key="7">
    <source>
        <dbReference type="ARBA" id="ARBA00022723"/>
    </source>
</evidence>
<feature type="domain" description="FGAR-AT PurM N-terminal-like" evidence="22">
    <location>
        <begin position="683"/>
        <end position="841"/>
    </location>
</feature>
<keyword evidence="10" id="KW-0067">ATP-binding</keyword>
<keyword evidence="6" id="KW-0436">Ligase</keyword>
<evidence type="ECO:0000313" key="24">
    <source>
        <dbReference type="Proteomes" id="UP000243052"/>
    </source>
</evidence>
<reference evidence="23 24" key="1">
    <citation type="submission" date="2016-01" db="EMBL/GenBank/DDBJ databases">
        <title>Genome sequence of the yeast Holleya sinecauda.</title>
        <authorList>
            <person name="Dietrich F.S."/>
        </authorList>
    </citation>
    <scope>NUCLEOTIDE SEQUENCE [LARGE SCALE GENOMIC DNA]</scope>
    <source>
        <strain evidence="23 24">ATCC 58844</strain>
    </source>
</reference>
<evidence type="ECO:0000259" key="19">
    <source>
        <dbReference type="Pfam" id="PF02769"/>
    </source>
</evidence>
<dbReference type="InterPro" id="IPR036604">
    <property type="entry name" value="PurS-like_sf"/>
</dbReference>
<dbReference type="InterPro" id="IPR040707">
    <property type="entry name" value="FGAR-AT_N"/>
</dbReference>
<dbReference type="FunFam" id="1.10.8.750:FF:000002">
    <property type="entry name" value="Phosphoribosylformylglycinamidine synthase"/>
    <property type="match status" value="1"/>
</dbReference>
<dbReference type="FunFam" id="3.90.650.10:FF:000002">
    <property type="entry name" value="Phosphoribosylformylglycinamidine synthase"/>
    <property type="match status" value="1"/>
</dbReference>
<dbReference type="InterPro" id="IPR041609">
    <property type="entry name" value="PurL_linker"/>
</dbReference>
<dbReference type="CDD" id="cd02204">
    <property type="entry name" value="PurL_repeat2"/>
    <property type="match status" value="1"/>
</dbReference>
<dbReference type="PANTHER" id="PTHR10099">
    <property type="entry name" value="PHOSPHORIBOSYLFORMYLGLYCINAMIDINE SYNTHASE"/>
    <property type="match status" value="1"/>
</dbReference>
<evidence type="ECO:0000256" key="11">
    <source>
        <dbReference type="ARBA" id="ARBA00022842"/>
    </source>
</evidence>
<comment type="function">
    <text evidence="16">Phosphoribosylformylglycinamidine synthase involved in the purines biosynthetic pathway. Catalyzes the ATP-dependent conversion of formylglycinamide ribonucleotide (FGAR) and glutamine to yield formylglycinamidine ribonucleotide (FGAM) and glutamate.</text>
</comment>
<evidence type="ECO:0000256" key="4">
    <source>
        <dbReference type="ARBA" id="ARBA00012747"/>
    </source>
</evidence>
<feature type="domain" description="PurM-like C-terminal" evidence="19">
    <location>
        <begin position="466"/>
        <end position="623"/>
    </location>
</feature>
<dbReference type="InterPro" id="IPR036921">
    <property type="entry name" value="PurM-like_N_sf"/>
</dbReference>
<comment type="subcellular location">
    <subcellularLocation>
        <location evidence="1">Cytoplasm</location>
    </subcellularLocation>
</comment>
<dbReference type="FunFam" id="3.40.50.880:FF:000008">
    <property type="entry name" value="Phosphoribosylformylglycinamidine synthase"/>
    <property type="match status" value="1"/>
</dbReference>
<evidence type="ECO:0000256" key="12">
    <source>
        <dbReference type="ARBA" id="ARBA00022962"/>
    </source>
</evidence>
<feature type="region of interest" description="Disordered" evidence="18">
    <location>
        <begin position="333"/>
        <end position="359"/>
    </location>
</feature>
<keyword evidence="9" id="KW-0658">Purine biosynthesis</keyword>
<evidence type="ECO:0000259" key="20">
    <source>
        <dbReference type="Pfam" id="PF18072"/>
    </source>
</evidence>
<evidence type="ECO:0000259" key="21">
    <source>
        <dbReference type="Pfam" id="PF18076"/>
    </source>
</evidence>
<evidence type="ECO:0000256" key="1">
    <source>
        <dbReference type="ARBA" id="ARBA00004496"/>
    </source>
</evidence>
<dbReference type="Pfam" id="PF22689">
    <property type="entry name" value="FGAR-AT_PurM_N-like"/>
    <property type="match status" value="1"/>
</dbReference>
<evidence type="ECO:0000256" key="10">
    <source>
        <dbReference type="ARBA" id="ARBA00022840"/>
    </source>
</evidence>
<evidence type="ECO:0000259" key="22">
    <source>
        <dbReference type="Pfam" id="PF22689"/>
    </source>
</evidence>
<dbReference type="STRING" id="45286.A0A120K0Q1"/>
<dbReference type="EMBL" id="CP014242">
    <property type="protein sequence ID" value="AMD18541.1"/>
    <property type="molecule type" value="Genomic_DNA"/>
</dbReference>
<keyword evidence="7" id="KW-0479">Metal-binding</keyword>
<feature type="domain" description="PurM-like C-terminal" evidence="19">
    <location>
        <begin position="874"/>
        <end position="996"/>
    </location>
</feature>
<gene>
    <name evidence="23" type="ORF">AW171_hschr245</name>
</gene>
<dbReference type="Pfam" id="PF18076">
    <property type="entry name" value="FGAR-AT_N"/>
    <property type="match status" value="1"/>
</dbReference>
<dbReference type="SMART" id="SM01211">
    <property type="entry name" value="GATase_5"/>
    <property type="match status" value="1"/>
</dbReference>
<dbReference type="Pfam" id="PF02769">
    <property type="entry name" value="AIRS_C"/>
    <property type="match status" value="2"/>
</dbReference>
<keyword evidence="12" id="KW-0315">Glutamine amidotransferase</keyword>
<dbReference type="SUPFAM" id="SSF55326">
    <property type="entry name" value="PurM N-terminal domain-like"/>
    <property type="match status" value="2"/>
</dbReference>
<dbReference type="GO" id="GO:0004642">
    <property type="term" value="F:phosphoribosylformylglycinamidine synthase activity"/>
    <property type="evidence" value="ECO:0007669"/>
    <property type="project" value="UniProtKB-EC"/>
</dbReference>
<comment type="pathway">
    <text evidence="2">Purine metabolism; IMP biosynthesis via de novo pathway; 5-amino-1-(5-phospho-D-ribosyl)imidazole from N(2)-formyl-N(1)-(5-phospho-D-ribosyl)glycinamide: step 1/2.</text>
</comment>
<evidence type="ECO:0000256" key="17">
    <source>
        <dbReference type="ARBA" id="ARBA00071729"/>
    </source>
</evidence>
<dbReference type="InterPro" id="IPR036676">
    <property type="entry name" value="PurM-like_C_sf"/>
</dbReference>
<evidence type="ECO:0000313" key="23">
    <source>
        <dbReference type="EMBL" id="AMD18541.1"/>
    </source>
</evidence>
<dbReference type="GO" id="GO:0005737">
    <property type="term" value="C:cytoplasm"/>
    <property type="evidence" value="ECO:0007669"/>
    <property type="project" value="UniProtKB-SubCell"/>
</dbReference>
<evidence type="ECO:0000256" key="13">
    <source>
        <dbReference type="ARBA" id="ARBA00029823"/>
    </source>
</evidence>
<dbReference type="Pfam" id="PF18072">
    <property type="entry name" value="FGAR-AT_linker"/>
    <property type="match status" value="1"/>
</dbReference>
<keyword evidence="24" id="KW-1185">Reference proteome</keyword>
<dbReference type="InterPro" id="IPR029062">
    <property type="entry name" value="Class_I_gatase-like"/>
</dbReference>
<dbReference type="CDD" id="cd01740">
    <property type="entry name" value="GATase1_FGAR_AT"/>
    <property type="match status" value="1"/>
</dbReference>
<dbReference type="EC" id="6.3.5.3" evidence="4"/>
<dbReference type="InterPro" id="IPR055181">
    <property type="entry name" value="FGAR-AT_PurM_N-like"/>
</dbReference>
<evidence type="ECO:0000256" key="2">
    <source>
        <dbReference type="ARBA" id="ARBA00004920"/>
    </source>
</evidence>
<dbReference type="Gene3D" id="1.10.8.750">
    <property type="entry name" value="Phosphoribosylformylglycinamidine synthase, linker domain"/>
    <property type="match status" value="1"/>
</dbReference>
<name>A0A120K0Q1_9SACH</name>
<evidence type="ECO:0000256" key="6">
    <source>
        <dbReference type="ARBA" id="ARBA00022598"/>
    </source>
</evidence>
<evidence type="ECO:0000256" key="18">
    <source>
        <dbReference type="SAM" id="MobiDB-lite"/>
    </source>
</evidence>
<evidence type="ECO:0000256" key="16">
    <source>
        <dbReference type="ARBA" id="ARBA00057317"/>
    </source>
</evidence>
<dbReference type="GO" id="GO:0005524">
    <property type="term" value="F:ATP binding"/>
    <property type="evidence" value="ECO:0007669"/>
    <property type="project" value="UniProtKB-KW"/>
</dbReference>
<proteinExistence type="inferred from homology"/>
<dbReference type="InterPro" id="IPR010073">
    <property type="entry name" value="PurL_large"/>
</dbReference>
<protein>
    <recommendedName>
        <fullName evidence="17">Phosphoribosylformylglycinamidine synthase</fullName>
        <ecNumber evidence="4">6.3.5.3</ecNumber>
    </recommendedName>
    <alternativeName>
        <fullName evidence="14">Formylglycinamide ribonucleotide amidotransferase</fullName>
    </alternativeName>
    <alternativeName>
        <fullName evidence="13">Formylglycinamide ribotide amidotransferase</fullName>
    </alternativeName>
</protein>
<dbReference type="SUPFAM" id="SSF109736">
    <property type="entry name" value="FGAM synthase PurL, linker domain"/>
    <property type="match status" value="1"/>
</dbReference>
<dbReference type="Proteomes" id="UP000243052">
    <property type="component" value="Chromosome ii"/>
</dbReference>
<organism evidence="23 24">
    <name type="scientific">Eremothecium sinecaudum</name>
    <dbReference type="NCBI Taxonomy" id="45286"/>
    <lineage>
        <taxon>Eukaryota</taxon>
        <taxon>Fungi</taxon>
        <taxon>Dikarya</taxon>
        <taxon>Ascomycota</taxon>
        <taxon>Saccharomycotina</taxon>
        <taxon>Saccharomycetes</taxon>
        <taxon>Saccharomycetales</taxon>
        <taxon>Saccharomycetaceae</taxon>
        <taxon>Eremothecium</taxon>
    </lineage>
</organism>
<dbReference type="FunFam" id="3.30.1330.10:FF:000005">
    <property type="entry name" value="Phosphoribosylformylglycinamidine synthase"/>
    <property type="match status" value="1"/>
</dbReference>
<keyword evidence="5" id="KW-0963">Cytoplasm</keyword>
<dbReference type="OrthoDB" id="6666987at2759"/>
<dbReference type="SUPFAM" id="SSF56042">
    <property type="entry name" value="PurM C-terminal domain-like"/>
    <property type="match status" value="2"/>
</dbReference>
<dbReference type="HAMAP" id="MF_00419">
    <property type="entry name" value="PurL_1"/>
    <property type="match status" value="1"/>
</dbReference>
<dbReference type="Gene3D" id="3.40.50.880">
    <property type="match status" value="1"/>
</dbReference>
<keyword evidence="8" id="KW-0547">Nucleotide-binding</keyword>
<evidence type="ECO:0000256" key="5">
    <source>
        <dbReference type="ARBA" id="ARBA00022490"/>
    </source>
</evidence>
<dbReference type="FunFam" id="3.30.1330.10:FF:000002">
    <property type="entry name" value="Phosphoribosylformylglycinamidine synthase"/>
    <property type="match status" value="1"/>
</dbReference>
<feature type="domain" description="Phosphoribosylformylglycinamidine synthase N-terminal" evidence="21">
    <location>
        <begin position="41"/>
        <end position="177"/>
    </location>
</feature>
<dbReference type="PANTHER" id="PTHR10099:SF1">
    <property type="entry name" value="PHOSPHORIBOSYLFORMYLGLYCINAMIDINE SYNTHASE"/>
    <property type="match status" value="1"/>
</dbReference>
<comment type="catalytic activity">
    <reaction evidence="15">
        <text>N(2)-formyl-N(1)-(5-phospho-beta-D-ribosyl)glycinamide + L-glutamine + ATP + H2O = 2-formamido-N(1)-(5-O-phospho-beta-D-ribosyl)acetamidine + L-glutamate + ADP + phosphate + H(+)</text>
        <dbReference type="Rhea" id="RHEA:17129"/>
        <dbReference type="ChEBI" id="CHEBI:15377"/>
        <dbReference type="ChEBI" id="CHEBI:15378"/>
        <dbReference type="ChEBI" id="CHEBI:29985"/>
        <dbReference type="ChEBI" id="CHEBI:30616"/>
        <dbReference type="ChEBI" id="CHEBI:43474"/>
        <dbReference type="ChEBI" id="CHEBI:58359"/>
        <dbReference type="ChEBI" id="CHEBI:147286"/>
        <dbReference type="ChEBI" id="CHEBI:147287"/>
        <dbReference type="ChEBI" id="CHEBI:456216"/>
        <dbReference type="EC" id="6.3.5.3"/>
    </reaction>
</comment>
<dbReference type="SUPFAM" id="SSF52317">
    <property type="entry name" value="Class I glutamine amidotransferase-like"/>
    <property type="match status" value="1"/>
</dbReference>
<evidence type="ECO:0000256" key="8">
    <source>
        <dbReference type="ARBA" id="ARBA00022741"/>
    </source>
</evidence>
<accession>A0A120K0Q1</accession>
<dbReference type="Pfam" id="PF13507">
    <property type="entry name" value="GATase_5"/>
    <property type="match status" value="1"/>
</dbReference>
<evidence type="ECO:0000256" key="9">
    <source>
        <dbReference type="ARBA" id="ARBA00022755"/>
    </source>
</evidence>
<dbReference type="CDD" id="cd02203">
    <property type="entry name" value="PurL_repeat1"/>
    <property type="match status" value="1"/>
</dbReference>
<dbReference type="InterPro" id="IPR010918">
    <property type="entry name" value="PurM-like_C_dom"/>
</dbReference>
<evidence type="ECO:0000256" key="3">
    <source>
        <dbReference type="ARBA" id="ARBA00008608"/>
    </source>
</evidence>
<feature type="domain" description="Phosphoribosylformylglycinamidine synthase linker" evidence="20">
    <location>
        <begin position="202"/>
        <end position="252"/>
    </location>
</feature>
<evidence type="ECO:0000256" key="15">
    <source>
        <dbReference type="ARBA" id="ARBA00052585"/>
    </source>
</evidence>
<dbReference type="Gene3D" id="3.90.650.10">
    <property type="entry name" value="PurM-like C-terminal domain"/>
    <property type="match status" value="2"/>
</dbReference>
<keyword evidence="11" id="KW-0460">Magnesium</keyword>